<feature type="transmembrane region" description="Helical" evidence="6">
    <location>
        <begin position="24"/>
        <end position="42"/>
    </location>
</feature>
<evidence type="ECO:0000256" key="4">
    <source>
        <dbReference type="ARBA" id="ARBA00022989"/>
    </source>
</evidence>
<evidence type="ECO:0000313" key="7">
    <source>
        <dbReference type="EMBL" id="KAK2158740.1"/>
    </source>
</evidence>
<organism evidence="7 8">
    <name type="scientific">Paralvinella palmiformis</name>
    <dbReference type="NCBI Taxonomy" id="53620"/>
    <lineage>
        <taxon>Eukaryota</taxon>
        <taxon>Metazoa</taxon>
        <taxon>Spiralia</taxon>
        <taxon>Lophotrochozoa</taxon>
        <taxon>Annelida</taxon>
        <taxon>Polychaeta</taxon>
        <taxon>Sedentaria</taxon>
        <taxon>Canalipalpata</taxon>
        <taxon>Terebellida</taxon>
        <taxon>Terebelliformia</taxon>
        <taxon>Alvinellidae</taxon>
        <taxon>Paralvinella</taxon>
    </lineage>
</organism>
<proteinExistence type="inferred from homology"/>
<gene>
    <name evidence="7" type="ORF">LSH36_164g00043</name>
</gene>
<evidence type="ECO:0008006" key="9">
    <source>
        <dbReference type="Google" id="ProtNLM"/>
    </source>
</evidence>
<dbReference type="AlphaFoldDB" id="A0AAD9N6M3"/>
<comment type="subcellular location">
    <subcellularLocation>
        <location evidence="1">Membrane</location>
        <topology evidence="1">Multi-pass membrane protein</topology>
    </subcellularLocation>
</comment>
<dbReference type="Pfam" id="PF05255">
    <property type="entry name" value="UPF0220"/>
    <property type="match status" value="1"/>
</dbReference>
<feature type="transmembrane region" description="Helical" evidence="6">
    <location>
        <begin position="133"/>
        <end position="152"/>
    </location>
</feature>
<evidence type="ECO:0000256" key="3">
    <source>
        <dbReference type="ARBA" id="ARBA00022692"/>
    </source>
</evidence>
<evidence type="ECO:0000313" key="8">
    <source>
        <dbReference type="Proteomes" id="UP001208570"/>
    </source>
</evidence>
<dbReference type="GO" id="GO:0016020">
    <property type="term" value="C:membrane"/>
    <property type="evidence" value="ECO:0007669"/>
    <property type="project" value="UniProtKB-SubCell"/>
</dbReference>
<evidence type="ECO:0000256" key="2">
    <source>
        <dbReference type="ARBA" id="ARBA00005335"/>
    </source>
</evidence>
<dbReference type="EMBL" id="JAODUP010000164">
    <property type="protein sequence ID" value="KAK2158740.1"/>
    <property type="molecule type" value="Genomic_DNA"/>
</dbReference>
<keyword evidence="8" id="KW-1185">Reference proteome</keyword>
<name>A0AAD9N6M3_9ANNE</name>
<feature type="transmembrane region" description="Helical" evidence="6">
    <location>
        <begin position="97"/>
        <end position="121"/>
    </location>
</feature>
<feature type="transmembrane region" description="Helical" evidence="6">
    <location>
        <begin position="54"/>
        <end position="76"/>
    </location>
</feature>
<dbReference type="Proteomes" id="UP001208570">
    <property type="component" value="Unassembled WGS sequence"/>
</dbReference>
<keyword evidence="3 6" id="KW-0812">Transmembrane</keyword>
<evidence type="ECO:0000256" key="5">
    <source>
        <dbReference type="ARBA" id="ARBA00023136"/>
    </source>
</evidence>
<comment type="caution">
    <text evidence="7">The sequence shown here is derived from an EMBL/GenBank/DDBJ whole genome shotgun (WGS) entry which is preliminary data.</text>
</comment>
<comment type="similarity">
    <text evidence="2">Belongs to the UPF0220 family.</text>
</comment>
<keyword evidence="5 6" id="KW-0472">Membrane</keyword>
<evidence type="ECO:0000256" key="1">
    <source>
        <dbReference type="ARBA" id="ARBA00004141"/>
    </source>
</evidence>
<reference evidence="7" key="1">
    <citation type="journal article" date="2023" name="Mol. Biol. Evol.">
        <title>Third-Generation Sequencing Reveals the Adaptive Role of the Epigenome in Three Deep-Sea Polychaetes.</title>
        <authorList>
            <person name="Perez M."/>
            <person name="Aroh O."/>
            <person name="Sun Y."/>
            <person name="Lan Y."/>
            <person name="Juniper S.K."/>
            <person name="Young C.R."/>
            <person name="Angers B."/>
            <person name="Qian P.Y."/>
        </authorList>
    </citation>
    <scope>NUCLEOTIDE SEQUENCE</scope>
    <source>
        <strain evidence="7">P08H-3</strain>
    </source>
</reference>
<accession>A0AAD9N6M3</accession>
<protein>
    <recommendedName>
        <fullName evidence="9">Transmembrane protein 50A</fullName>
    </recommendedName>
</protein>
<evidence type="ECO:0000256" key="6">
    <source>
        <dbReference type="SAM" id="Phobius"/>
    </source>
</evidence>
<dbReference type="InterPro" id="IPR007919">
    <property type="entry name" value="UPF0220"/>
</dbReference>
<sequence>MSGCLDNCRMPECEWLNLAERRNAIATIISGGMFFIGWWLMIDALAVYQDHKQLHPATIVCGVVGTIALFMVNSVSNAQIRGESYNEGCLGQTGARVWLFIGFMLGFGALIASSWVLFGLYVVSHDAIHRDKWPGIAVFLHNTLIFFGSLIFKFGRTEDLWG</sequence>
<keyword evidence="4 6" id="KW-1133">Transmembrane helix</keyword>
<dbReference type="PANTHER" id="PTHR13180">
    <property type="entry name" value="SMALL MEMBRANE PROTEIN-RELATED"/>
    <property type="match status" value="1"/>
</dbReference>